<evidence type="ECO:0000256" key="1">
    <source>
        <dbReference type="SAM" id="Phobius"/>
    </source>
</evidence>
<protein>
    <submittedName>
        <fullName evidence="2">Uncharacterized protein</fullName>
    </submittedName>
</protein>
<dbReference type="InParanoid" id="A0A067MG00"/>
<sequence>MCLSTAHSRTYRLLLALGLGLYPHLFIFVNTDFSADGRRGHGQLGLTQSQLYTPN</sequence>
<keyword evidence="1" id="KW-0812">Transmembrane</keyword>
<dbReference type="AlphaFoldDB" id="A0A067MG00"/>
<keyword evidence="3" id="KW-1185">Reference proteome</keyword>
<dbReference type="HOGENOM" id="CLU_3032035_0_0_1"/>
<evidence type="ECO:0000313" key="2">
    <source>
        <dbReference type="EMBL" id="KDQ14733.1"/>
    </source>
</evidence>
<dbReference type="Proteomes" id="UP000027195">
    <property type="component" value="Unassembled WGS sequence"/>
</dbReference>
<dbReference type="EMBL" id="KL198036">
    <property type="protein sequence ID" value="KDQ14733.1"/>
    <property type="molecule type" value="Genomic_DNA"/>
</dbReference>
<gene>
    <name evidence="2" type="ORF">BOTBODRAFT_32482</name>
</gene>
<proteinExistence type="predicted"/>
<organism evidence="2 3">
    <name type="scientific">Botryobasidium botryosum (strain FD-172 SS1)</name>
    <dbReference type="NCBI Taxonomy" id="930990"/>
    <lineage>
        <taxon>Eukaryota</taxon>
        <taxon>Fungi</taxon>
        <taxon>Dikarya</taxon>
        <taxon>Basidiomycota</taxon>
        <taxon>Agaricomycotina</taxon>
        <taxon>Agaricomycetes</taxon>
        <taxon>Cantharellales</taxon>
        <taxon>Botryobasidiaceae</taxon>
        <taxon>Botryobasidium</taxon>
    </lineage>
</organism>
<reference evidence="3" key="1">
    <citation type="journal article" date="2014" name="Proc. Natl. Acad. Sci. U.S.A.">
        <title>Extensive sampling of basidiomycete genomes demonstrates inadequacy of the white-rot/brown-rot paradigm for wood decay fungi.</title>
        <authorList>
            <person name="Riley R."/>
            <person name="Salamov A.A."/>
            <person name="Brown D.W."/>
            <person name="Nagy L.G."/>
            <person name="Floudas D."/>
            <person name="Held B.W."/>
            <person name="Levasseur A."/>
            <person name="Lombard V."/>
            <person name="Morin E."/>
            <person name="Otillar R."/>
            <person name="Lindquist E.A."/>
            <person name="Sun H."/>
            <person name="LaButti K.M."/>
            <person name="Schmutz J."/>
            <person name="Jabbour D."/>
            <person name="Luo H."/>
            <person name="Baker S.E."/>
            <person name="Pisabarro A.G."/>
            <person name="Walton J.D."/>
            <person name="Blanchette R.A."/>
            <person name="Henrissat B."/>
            <person name="Martin F."/>
            <person name="Cullen D."/>
            <person name="Hibbett D.S."/>
            <person name="Grigoriev I.V."/>
        </authorList>
    </citation>
    <scope>NUCLEOTIDE SEQUENCE [LARGE SCALE GENOMIC DNA]</scope>
    <source>
        <strain evidence="3">FD-172 SS1</strain>
    </source>
</reference>
<keyword evidence="1" id="KW-0472">Membrane</keyword>
<evidence type="ECO:0000313" key="3">
    <source>
        <dbReference type="Proteomes" id="UP000027195"/>
    </source>
</evidence>
<accession>A0A067MG00</accession>
<keyword evidence="1" id="KW-1133">Transmembrane helix</keyword>
<name>A0A067MG00_BOTB1</name>
<feature type="transmembrane region" description="Helical" evidence="1">
    <location>
        <begin position="12"/>
        <end position="29"/>
    </location>
</feature>